<dbReference type="GO" id="GO:0051603">
    <property type="term" value="P:proteolysis involved in protein catabolic process"/>
    <property type="evidence" value="ECO:0007669"/>
    <property type="project" value="TreeGrafter"/>
</dbReference>
<dbReference type="InterPro" id="IPR019489">
    <property type="entry name" value="Clp_ATPase_C"/>
</dbReference>
<evidence type="ECO:0000259" key="8">
    <source>
        <dbReference type="PROSITE" id="PS51902"/>
    </source>
</evidence>
<dbReference type="NCBIfam" id="NF003745">
    <property type="entry name" value="PRK05342.1"/>
    <property type="match status" value="1"/>
</dbReference>
<feature type="binding site" evidence="6 7">
    <location>
        <position position="8"/>
    </location>
    <ligand>
        <name>Zn(2+)</name>
        <dbReference type="ChEBI" id="CHEBI:29105"/>
    </ligand>
</feature>
<dbReference type="Pfam" id="PF07724">
    <property type="entry name" value="AAA_2"/>
    <property type="match status" value="1"/>
</dbReference>
<feature type="binding site" evidence="6 7">
    <location>
        <position position="31"/>
    </location>
    <ligand>
        <name>Zn(2+)</name>
        <dbReference type="ChEBI" id="CHEBI:29105"/>
    </ligand>
</feature>
<dbReference type="NCBIfam" id="TIGR00382">
    <property type="entry name" value="clpX"/>
    <property type="match status" value="1"/>
</dbReference>
<proteinExistence type="inferred from homology"/>
<dbReference type="GO" id="GO:0140662">
    <property type="term" value="F:ATP-dependent protein folding chaperone"/>
    <property type="evidence" value="ECO:0007669"/>
    <property type="project" value="InterPro"/>
</dbReference>
<keyword evidence="9" id="KW-0645">Protease</keyword>
<dbReference type="SMART" id="SM00382">
    <property type="entry name" value="AAA"/>
    <property type="match status" value="1"/>
</dbReference>
<comment type="subunit">
    <text evidence="6">Component of the ClpX-ClpP complex. Forms a hexameric ring that, in the presence of ATP, binds to fourteen ClpP subunits assembled into a disk-like structure with a central cavity, resembling the structure of eukaryotic proteasomes.</text>
</comment>
<dbReference type="HAMAP" id="MF_00175">
    <property type="entry name" value="ClpX"/>
    <property type="match status" value="1"/>
</dbReference>
<dbReference type="Pfam" id="PF06689">
    <property type="entry name" value="zf-C4_ClpX"/>
    <property type="match status" value="1"/>
</dbReference>
<dbReference type="PANTHER" id="PTHR48102:SF7">
    <property type="entry name" value="ATP-DEPENDENT CLP PROTEASE ATP-BINDING SUBUNIT CLPX-LIKE, MITOCHONDRIAL"/>
    <property type="match status" value="1"/>
</dbReference>
<dbReference type="Proteomes" id="UP000606463">
    <property type="component" value="Unassembled WGS sequence"/>
</dbReference>
<dbReference type="SUPFAM" id="SSF57716">
    <property type="entry name" value="Glucocorticoid receptor-like (DNA-binding domain)"/>
    <property type="match status" value="1"/>
</dbReference>
<dbReference type="GO" id="GO:0009376">
    <property type="term" value="C:HslUV protease complex"/>
    <property type="evidence" value="ECO:0007669"/>
    <property type="project" value="TreeGrafter"/>
</dbReference>
<dbReference type="InterPro" id="IPR059188">
    <property type="entry name" value="Znf_CLPX-like"/>
</dbReference>
<comment type="function">
    <text evidence="6">ATP-dependent specificity component of the Clp protease. It directs the protease to specific substrates. Can perform chaperone functions in the absence of ClpP.</text>
</comment>
<sequence>MEKRCCFCGLRENEVDFLIEGPQGNYICDRCVEGCYNILKEYKEEEKKPLPKELEFLPTPQRIKEILDQYVVGQEKAKKILSVAVYNHYKRILQKERGEGDVEIEKSNILLIGPTGSGKTLLARTLAKILNVPFAIADATSLTEAGYVGEDVENILVRLLQNADYDVERAQKGIVYIDEIDKLARKSGKNPSITRDVSGEGVQQALLKIVEGSLVNVPPQGGRKHPNQEFIQIDTSDILFIAGGAFVGLEDIIKHRIGKSAVGFEADVRKLDESEDLLKLVTIDDLIEFGMIPEFLGRFPVIATLDPLKEEDLVRILVEPKNAIIKQYQKLLAMDGVQLEFTEGALKEIAKEAIRRKTGARGLRAIVEEIMTDVMFEVPSRKDVAKVIIDEEVVKGLKPPIYLPKVAA</sequence>
<feature type="binding site" evidence="6 7">
    <location>
        <position position="5"/>
    </location>
    <ligand>
        <name>Zn(2+)</name>
        <dbReference type="ChEBI" id="CHEBI:29105"/>
    </ligand>
</feature>
<dbReference type="InterPro" id="IPR010603">
    <property type="entry name" value="Znf_CppX_C4"/>
</dbReference>
<dbReference type="GO" id="GO:0051082">
    <property type="term" value="F:unfolded protein binding"/>
    <property type="evidence" value="ECO:0007669"/>
    <property type="project" value="UniProtKB-UniRule"/>
</dbReference>
<gene>
    <name evidence="6 9" type="primary">clpX</name>
    <name evidence="9" type="ORF">EYH37_05440</name>
</gene>
<dbReference type="InterPro" id="IPR027417">
    <property type="entry name" value="P-loop_NTPase"/>
</dbReference>
<dbReference type="GO" id="GO:0008233">
    <property type="term" value="F:peptidase activity"/>
    <property type="evidence" value="ECO:0007669"/>
    <property type="project" value="UniProtKB-KW"/>
</dbReference>
<dbReference type="AlphaFoldDB" id="A0A9D1CFP4"/>
<dbReference type="Gene3D" id="3.40.50.300">
    <property type="entry name" value="P-loop containing nucleotide triphosphate hydrolases"/>
    <property type="match status" value="1"/>
</dbReference>
<comment type="caution">
    <text evidence="9">The sequence shown here is derived from an EMBL/GenBank/DDBJ whole genome shotgun (WGS) entry which is preliminary data.</text>
</comment>
<dbReference type="FunFam" id="1.10.8.60:FF:000002">
    <property type="entry name" value="ATP-dependent Clp protease ATP-binding subunit ClpX"/>
    <property type="match status" value="1"/>
</dbReference>
<evidence type="ECO:0000313" key="10">
    <source>
        <dbReference type="Proteomes" id="UP000606463"/>
    </source>
</evidence>
<dbReference type="PANTHER" id="PTHR48102">
    <property type="entry name" value="ATP-DEPENDENT CLP PROTEASE ATP-BINDING SUBUNIT CLPX-LIKE, MITOCHONDRIAL-RELATED"/>
    <property type="match status" value="1"/>
</dbReference>
<dbReference type="GO" id="GO:0046983">
    <property type="term" value="F:protein dimerization activity"/>
    <property type="evidence" value="ECO:0007669"/>
    <property type="project" value="UniProtKB-UniRule"/>
</dbReference>
<dbReference type="GO" id="GO:0005524">
    <property type="term" value="F:ATP binding"/>
    <property type="evidence" value="ECO:0007669"/>
    <property type="project" value="UniProtKB-UniRule"/>
</dbReference>
<dbReference type="SMART" id="SM00994">
    <property type="entry name" value="zf-C4_ClpX"/>
    <property type="match status" value="1"/>
</dbReference>
<evidence type="ECO:0000256" key="5">
    <source>
        <dbReference type="ARBA" id="ARBA00023186"/>
    </source>
</evidence>
<name>A0A9D1CFP4_AQUAO</name>
<dbReference type="Pfam" id="PF10431">
    <property type="entry name" value="ClpB_D2-small"/>
    <property type="match status" value="1"/>
</dbReference>
<dbReference type="InterPro" id="IPR038366">
    <property type="entry name" value="Znf_CppX_C4_sf"/>
</dbReference>
<feature type="binding site" evidence="6">
    <location>
        <begin position="114"/>
        <end position="121"/>
    </location>
    <ligand>
        <name>ATP</name>
        <dbReference type="ChEBI" id="CHEBI:30616"/>
    </ligand>
</feature>
<comment type="similarity">
    <text evidence="6 7">Belongs to the ClpX chaperone family.</text>
</comment>
<evidence type="ECO:0000256" key="6">
    <source>
        <dbReference type="HAMAP-Rule" id="MF_00175"/>
    </source>
</evidence>
<dbReference type="GO" id="GO:0051301">
    <property type="term" value="P:cell division"/>
    <property type="evidence" value="ECO:0007669"/>
    <property type="project" value="TreeGrafter"/>
</dbReference>
<evidence type="ECO:0000256" key="3">
    <source>
        <dbReference type="ARBA" id="ARBA00022833"/>
    </source>
</evidence>
<keyword evidence="1 6" id="KW-0479">Metal-binding</keyword>
<evidence type="ECO:0000256" key="4">
    <source>
        <dbReference type="ARBA" id="ARBA00022840"/>
    </source>
</evidence>
<dbReference type="CDD" id="cd19497">
    <property type="entry name" value="RecA-like_ClpX"/>
    <property type="match status" value="1"/>
</dbReference>
<keyword evidence="4 6" id="KW-0067">ATP-binding</keyword>
<dbReference type="InterPro" id="IPR003959">
    <property type="entry name" value="ATPase_AAA_core"/>
</dbReference>
<dbReference type="EMBL" id="DQVE01000055">
    <property type="protein sequence ID" value="HIP98784.1"/>
    <property type="molecule type" value="Genomic_DNA"/>
</dbReference>
<keyword evidence="5 6" id="KW-0143">Chaperone</keyword>
<dbReference type="GO" id="GO:0008270">
    <property type="term" value="F:zinc ion binding"/>
    <property type="evidence" value="ECO:0007669"/>
    <property type="project" value="UniProtKB-UniRule"/>
</dbReference>
<dbReference type="GO" id="GO:0016887">
    <property type="term" value="F:ATP hydrolysis activity"/>
    <property type="evidence" value="ECO:0007669"/>
    <property type="project" value="InterPro"/>
</dbReference>
<dbReference type="Gene3D" id="6.20.220.10">
    <property type="entry name" value="ClpX chaperone, C4-type zinc finger domain"/>
    <property type="match status" value="1"/>
</dbReference>
<feature type="domain" description="ClpX-type ZB" evidence="8">
    <location>
        <begin position="1"/>
        <end position="47"/>
    </location>
</feature>
<dbReference type="InterPro" id="IPR050052">
    <property type="entry name" value="ATP-dep_Clp_protease_ClpX"/>
</dbReference>
<dbReference type="FunFam" id="3.40.50.300:FF:000005">
    <property type="entry name" value="ATP-dependent Clp protease ATP-binding subunit ClpX"/>
    <property type="match status" value="1"/>
</dbReference>
<dbReference type="InterPro" id="IPR046425">
    <property type="entry name" value="ClpX_bact"/>
</dbReference>
<protein>
    <recommendedName>
        <fullName evidence="6">ATP-dependent Clp protease ATP-binding subunit ClpX</fullName>
    </recommendedName>
</protein>
<keyword evidence="9" id="KW-0378">Hydrolase</keyword>
<evidence type="ECO:0000256" key="2">
    <source>
        <dbReference type="ARBA" id="ARBA00022741"/>
    </source>
</evidence>
<dbReference type="SUPFAM" id="SSF52540">
    <property type="entry name" value="P-loop containing nucleoside triphosphate hydrolases"/>
    <property type="match status" value="1"/>
</dbReference>
<organism evidence="9 10">
    <name type="scientific">Aquifex aeolicus</name>
    <dbReference type="NCBI Taxonomy" id="63363"/>
    <lineage>
        <taxon>Bacteria</taxon>
        <taxon>Pseudomonadati</taxon>
        <taxon>Aquificota</taxon>
        <taxon>Aquificia</taxon>
        <taxon>Aquificales</taxon>
        <taxon>Aquificaceae</taxon>
        <taxon>Aquifex</taxon>
    </lineage>
</organism>
<accession>A0A9D1CFP4</accession>
<dbReference type="Gene3D" id="1.10.8.60">
    <property type="match status" value="1"/>
</dbReference>
<dbReference type="InterPro" id="IPR004487">
    <property type="entry name" value="Clp_protease_ATP-bd_su_ClpX"/>
</dbReference>
<evidence type="ECO:0000313" key="9">
    <source>
        <dbReference type="EMBL" id="HIP98784.1"/>
    </source>
</evidence>
<evidence type="ECO:0000256" key="7">
    <source>
        <dbReference type="PROSITE-ProRule" id="PRU01250"/>
    </source>
</evidence>
<dbReference type="SMART" id="SM01086">
    <property type="entry name" value="ClpB_D2-small"/>
    <property type="match status" value="1"/>
</dbReference>
<dbReference type="PROSITE" id="PS51902">
    <property type="entry name" value="CLPX_ZB"/>
    <property type="match status" value="1"/>
</dbReference>
<keyword evidence="3 6" id="KW-0862">Zinc</keyword>
<evidence type="ECO:0000256" key="1">
    <source>
        <dbReference type="ARBA" id="ARBA00022723"/>
    </source>
</evidence>
<keyword evidence="2 6" id="KW-0547">Nucleotide-binding</keyword>
<feature type="binding site" evidence="6 7">
    <location>
        <position position="28"/>
    </location>
    <ligand>
        <name>Zn(2+)</name>
        <dbReference type="ChEBI" id="CHEBI:29105"/>
    </ligand>
</feature>
<dbReference type="InterPro" id="IPR003593">
    <property type="entry name" value="AAA+_ATPase"/>
</dbReference>
<reference evidence="9" key="1">
    <citation type="journal article" date="2020" name="ISME J.">
        <title>Gammaproteobacteria mediating utilization of methyl-, sulfur- and petroleum organic compounds in deep ocean hydrothermal plumes.</title>
        <authorList>
            <person name="Zhou Z."/>
            <person name="Liu Y."/>
            <person name="Pan J."/>
            <person name="Cron B.R."/>
            <person name="Toner B.M."/>
            <person name="Anantharaman K."/>
            <person name="Breier J.A."/>
            <person name="Dick G.J."/>
            <person name="Li M."/>
        </authorList>
    </citation>
    <scope>NUCLEOTIDE SEQUENCE</scope>
    <source>
        <strain evidence="9">SZUA-1501</strain>
    </source>
</reference>